<organism evidence="1">
    <name type="scientific">mine drainage metagenome</name>
    <dbReference type="NCBI Taxonomy" id="410659"/>
    <lineage>
        <taxon>unclassified sequences</taxon>
        <taxon>metagenomes</taxon>
        <taxon>ecological metagenomes</taxon>
    </lineage>
</organism>
<protein>
    <submittedName>
        <fullName evidence="1">Carbohydrate-selective porin OprB</fullName>
    </submittedName>
</protein>
<dbReference type="Gene3D" id="2.40.160.180">
    <property type="entry name" value="Carbohydrate-selective porin OprB"/>
    <property type="match status" value="1"/>
</dbReference>
<dbReference type="InterPro" id="IPR038673">
    <property type="entry name" value="OprB_sf"/>
</dbReference>
<dbReference type="AlphaFoldDB" id="E6QRY2"/>
<proteinExistence type="predicted"/>
<name>E6QRY2_9ZZZZ</name>
<reference evidence="1" key="1">
    <citation type="submission" date="2009-10" db="EMBL/GenBank/DDBJ databases">
        <title>Diversity of trophic interactions inside an arsenic-rich microbial ecosystem.</title>
        <authorList>
            <person name="Bertin P.N."/>
            <person name="Heinrich-Salmeron A."/>
            <person name="Pelletier E."/>
            <person name="Goulhen-Chollet F."/>
            <person name="Arsene-Ploetze F."/>
            <person name="Gallien S."/>
            <person name="Calteau A."/>
            <person name="Vallenet D."/>
            <person name="Casiot C."/>
            <person name="Chane-Woon-Ming B."/>
            <person name="Giloteaux L."/>
            <person name="Barakat M."/>
            <person name="Bonnefoy V."/>
            <person name="Bruneel O."/>
            <person name="Chandler M."/>
            <person name="Cleiss J."/>
            <person name="Duran R."/>
            <person name="Elbaz-Poulichet F."/>
            <person name="Fonknechten N."/>
            <person name="Lauga B."/>
            <person name="Mornico D."/>
            <person name="Ortet P."/>
            <person name="Schaeffer C."/>
            <person name="Siguier P."/>
            <person name="Alexander Thil Smith A."/>
            <person name="Van Dorsselaer A."/>
            <person name="Weissenbach J."/>
            <person name="Medigue C."/>
            <person name="Le Paslier D."/>
        </authorList>
    </citation>
    <scope>NUCLEOTIDE SEQUENCE</scope>
</reference>
<dbReference type="GO" id="GO:0008643">
    <property type="term" value="P:carbohydrate transport"/>
    <property type="evidence" value="ECO:0007669"/>
    <property type="project" value="InterPro"/>
</dbReference>
<dbReference type="Pfam" id="PF04966">
    <property type="entry name" value="OprB"/>
    <property type="match status" value="1"/>
</dbReference>
<sequence>MLASTVAPLDGLHVADCHLIRLLTPERVRCAPMLKARICQRQGSKQVEKMIDVPIDAKADLFAPAQRLRFLQSVMVMLGLTTVQFAFAQSVDPADRPNETGSLSNLSAASVSSAQITPVPVDSVSQWAVYGQYTNVYQWHPAFNSPYSGTNSLTATNNGEQTNDATLYLGYQLSPTTEFWINPEYDQGFGLNDTLGVAGFPSGEAYKVGANNPYYRTPRLFMRKVFNLGGAAQSIEADANQMAETRSADNLVLTVGKFAVTDVFDTNSYAHDPRADFLNWSVIDAGAFDYAADSWGYSYGASAEWTQSWWTWRSGIFDLSTVPNGEKLSENMSEFELVTEFEERHQWRSFPGKVKVLVFANHAPMGSYGQAVLLGQQTGSVPNTALVRQMSWRPGVELNMEQGLSESLGIFGRASTNDGAQEAYEFTDINQSISAGFSLQGKSWGREQDTVGVAYVVNGISRAAQSYFAAGGLGVLVGDGQLPHYGYENITEMFYAWQIQPSVALSLDYQYIANPAYNADRGPVNVFGVRTHLNF</sequence>
<comment type="caution">
    <text evidence="1">The sequence shown here is derived from an EMBL/GenBank/DDBJ whole genome shotgun (WGS) entry which is preliminary data.</text>
</comment>
<dbReference type="EMBL" id="CABR01000060">
    <property type="protein sequence ID" value="CBI10004.1"/>
    <property type="molecule type" value="Genomic_DNA"/>
</dbReference>
<dbReference type="InterPro" id="IPR007049">
    <property type="entry name" value="Carb-sel_porin_OprB"/>
</dbReference>
<evidence type="ECO:0000313" key="1">
    <source>
        <dbReference type="EMBL" id="CBI10004.1"/>
    </source>
</evidence>
<gene>
    <name evidence="1" type="ORF">CARN7_0757</name>
</gene>
<dbReference type="GO" id="GO:0016020">
    <property type="term" value="C:membrane"/>
    <property type="evidence" value="ECO:0007669"/>
    <property type="project" value="InterPro"/>
</dbReference>
<accession>E6QRY2</accession>
<dbReference type="GO" id="GO:0015288">
    <property type="term" value="F:porin activity"/>
    <property type="evidence" value="ECO:0007669"/>
    <property type="project" value="InterPro"/>
</dbReference>